<dbReference type="OrthoDB" id="9792554at2"/>
<dbReference type="InterPro" id="IPR012312">
    <property type="entry name" value="Hemerythrin-like"/>
</dbReference>
<reference evidence="2 3" key="1">
    <citation type="submission" date="2017-02" db="EMBL/GenBank/DDBJ databases">
        <title>Whole genome sequencing of Metallibacterium scheffleri DSM 24874 (T).</title>
        <authorList>
            <person name="Kumar S."/>
            <person name="Patil P."/>
            <person name="Patil P.B."/>
        </authorList>
    </citation>
    <scope>NUCLEOTIDE SEQUENCE [LARGE SCALE GENOMIC DNA]</scope>
    <source>
        <strain evidence="2 3">DSM 24874</strain>
    </source>
</reference>
<protein>
    <submittedName>
        <fullName evidence="2">Cation-binding protein</fullName>
    </submittedName>
</protein>
<feature type="domain" description="Hemerythrin-like" evidence="1">
    <location>
        <begin position="6"/>
        <end position="128"/>
    </location>
</feature>
<dbReference type="AlphaFoldDB" id="A0A4V6RRA9"/>
<dbReference type="Proteomes" id="UP000307749">
    <property type="component" value="Unassembled WGS sequence"/>
</dbReference>
<organism evidence="2 3">
    <name type="scientific">Metallibacterium scheffleri</name>
    <dbReference type="NCBI Taxonomy" id="993689"/>
    <lineage>
        <taxon>Bacteria</taxon>
        <taxon>Pseudomonadati</taxon>
        <taxon>Pseudomonadota</taxon>
        <taxon>Gammaproteobacteria</taxon>
        <taxon>Lysobacterales</taxon>
        <taxon>Rhodanobacteraceae</taxon>
        <taxon>Metallibacterium</taxon>
    </lineage>
</organism>
<comment type="caution">
    <text evidence="2">The sequence shown here is derived from an EMBL/GenBank/DDBJ whole genome shotgun (WGS) entry which is preliminary data.</text>
</comment>
<keyword evidence="3" id="KW-1185">Reference proteome</keyword>
<evidence type="ECO:0000313" key="3">
    <source>
        <dbReference type="Proteomes" id="UP000307749"/>
    </source>
</evidence>
<evidence type="ECO:0000259" key="1">
    <source>
        <dbReference type="Pfam" id="PF01814"/>
    </source>
</evidence>
<evidence type="ECO:0000313" key="2">
    <source>
        <dbReference type="EMBL" id="THD11441.1"/>
    </source>
</evidence>
<accession>A0A4V6RRA9</accession>
<dbReference type="Pfam" id="PF01814">
    <property type="entry name" value="Hemerythrin"/>
    <property type="match status" value="1"/>
</dbReference>
<dbReference type="EMBL" id="MWQO01000012">
    <property type="protein sequence ID" value="THD11441.1"/>
    <property type="molecule type" value="Genomic_DNA"/>
</dbReference>
<gene>
    <name evidence="2" type="ORF">B1806_03375</name>
</gene>
<sequence length="147" mass="16657">MESIEQIMRHDHERLDVLLETGAKAVHEGHWREAADLLQRFRHGLVDGHMVVEETLLFPAFETQPGNAEPALTAILRKGHQDLRVFIQEMAEAIAAHDDEEFAALLRTVRALLKQHDSKEESELYPHLAAIMPDQGRAANELLLSLQ</sequence>
<name>A0A4V6RRA9_9GAMM</name>
<proteinExistence type="predicted"/>
<dbReference type="STRING" id="993689.GCA_002077135_01715"/>
<dbReference type="Gene3D" id="1.20.120.520">
    <property type="entry name" value="nmb1532 protein domain like"/>
    <property type="match status" value="1"/>
</dbReference>